<protein>
    <submittedName>
        <fullName evidence="1">Uncharacterized protein</fullName>
    </submittedName>
</protein>
<name>A0A4R0X2P1_9BURK</name>
<evidence type="ECO:0000313" key="1">
    <source>
        <dbReference type="EMBL" id="TCG02932.1"/>
    </source>
</evidence>
<gene>
    <name evidence="1" type="ORF">BZM27_52185</name>
</gene>
<proteinExistence type="predicted"/>
<organism evidence="1 2">
    <name type="scientific">Paraburkholderia steynii</name>
    <dbReference type="NCBI Taxonomy" id="1245441"/>
    <lineage>
        <taxon>Bacteria</taxon>
        <taxon>Pseudomonadati</taxon>
        <taxon>Pseudomonadota</taxon>
        <taxon>Betaproteobacteria</taxon>
        <taxon>Burkholderiales</taxon>
        <taxon>Burkholderiaceae</taxon>
        <taxon>Paraburkholderia</taxon>
    </lineage>
</organism>
<keyword evidence="2" id="KW-1185">Reference proteome</keyword>
<dbReference type="AlphaFoldDB" id="A0A4R0X2P1"/>
<evidence type="ECO:0000313" key="2">
    <source>
        <dbReference type="Proteomes" id="UP000294200"/>
    </source>
</evidence>
<reference evidence="1 2" key="1">
    <citation type="submission" date="2017-02" db="EMBL/GenBank/DDBJ databases">
        <title>Paraburkholderia sophoroidis sp. nov. and Paraburkholderia steynii sp. nov. rhizobial symbionts of the fynbos legume Hypocalyptus sophoroides.</title>
        <authorList>
            <person name="Steenkamp E.T."/>
            <person name="Beukes C.W."/>
            <person name="Van Zyl E."/>
            <person name="Avontuur J."/>
            <person name="Chan W.Y."/>
            <person name="Hassen A."/>
            <person name="Palmer M."/>
            <person name="Mthombeni L."/>
            <person name="Phalane F."/>
            <person name="Sereme K."/>
            <person name="Venter S.N."/>
        </authorList>
    </citation>
    <scope>NUCLEOTIDE SEQUENCE [LARGE SCALE GENOMIC DNA]</scope>
    <source>
        <strain evidence="1 2">HC1.1ba</strain>
    </source>
</reference>
<comment type="caution">
    <text evidence="1">The sequence shown here is derived from an EMBL/GenBank/DDBJ whole genome shotgun (WGS) entry which is preliminary data.</text>
</comment>
<accession>A0A4R0X2P1</accession>
<dbReference type="EMBL" id="MWML01000617">
    <property type="protein sequence ID" value="TCG02932.1"/>
    <property type="molecule type" value="Genomic_DNA"/>
</dbReference>
<sequence>MASEGVPIRRVGTTPIEMCAKCGGPVDMSEFHLAYLEDESKIEGLFQARTVSLDYLAVICRQCRPLTLADSRSFVVDTDSDEAIEQLDEMVVTNPD</sequence>
<dbReference type="Proteomes" id="UP000294200">
    <property type="component" value="Unassembled WGS sequence"/>
</dbReference>